<dbReference type="PANTHER" id="PTHR21301:SF12">
    <property type="match status" value="1"/>
</dbReference>
<protein>
    <recommendedName>
        <fullName evidence="3">Reverse transcriptase domain-containing protein</fullName>
    </recommendedName>
</protein>
<proteinExistence type="predicted"/>
<evidence type="ECO:0008006" key="3">
    <source>
        <dbReference type="Google" id="ProtNLM"/>
    </source>
</evidence>
<dbReference type="PANTHER" id="PTHR21301">
    <property type="entry name" value="REVERSE TRANSCRIPTASE"/>
    <property type="match status" value="1"/>
</dbReference>
<keyword evidence="2" id="KW-1185">Reference proteome</keyword>
<sequence length="156" mass="18492">MFGDEFFLQKQGTAMGSNVAPPYANCFMAFFEKHFVYTNKFFQDYATIWRRYIDDIFCIWRGPLDSLLFFHKYLNQIWPELQFTIHYDFDTVSFLDTRIIKLSDGTLEIDLHVKATDRNSLLLFSSCHPRATRESLHLSQFNRISRIVSNPVTRIN</sequence>
<name>A0ABN9KY97_9NEOB</name>
<dbReference type="EMBL" id="CAUEEQ010005180">
    <property type="protein sequence ID" value="CAJ0928449.1"/>
    <property type="molecule type" value="Genomic_DNA"/>
</dbReference>
<organism evidence="1 2">
    <name type="scientific">Ranitomeya imitator</name>
    <name type="common">mimic poison frog</name>
    <dbReference type="NCBI Taxonomy" id="111125"/>
    <lineage>
        <taxon>Eukaryota</taxon>
        <taxon>Metazoa</taxon>
        <taxon>Chordata</taxon>
        <taxon>Craniata</taxon>
        <taxon>Vertebrata</taxon>
        <taxon>Euteleostomi</taxon>
        <taxon>Amphibia</taxon>
        <taxon>Batrachia</taxon>
        <taxon>Anura</taxon>
        <taxon>Neobatrachia</taxon>
        <taxon>Hyloidea</taxon>
        <taxon>Dendrobatidae</taxon>
        <taxon>Dendrobatinae</taxon>
        <taxon>Ranitomeya</taxon>
    </lineage>
</organism>
<evidence type="ECO:0000313" key="1">
    <source>
        <dbReference type="EMBL" id="CAJ0928449.1"/>
    </source>
</evidence>
<reference evidence="1" key="1">
    <citation type="submission" date="2023-07" db="EMBL/GenBank/DDBJ databases">
        <authorList>
            <person name="Stuckert A."/>
        </authorList>
    </citation>
    <scope>NUCLEOTIDE SEQUENCE</scope>
</reference>
<gene>
    <name evidence="1" type="ORF">RIMI_LOCUS3447414</name>
</gene>
<evidence type="ECO:0000313" key="2">
    <source>
        <dbReference type="Proteomes" id="UP001176940"/>
    </source>
</evidence>
<dbReference type="Proteomes" id="UP001176940">
    <property type="component" value="Unassembled WGS sequence"/>
</dbReference>
<comment type="caution">
    <text evidence="1">The sequence shown here is derived from an EMBL/GenBank/DDBJ whole genome shotgun (WGS) entry which is preliminary data.</text>
</comment>
<accession>A0ABN9KY97</accession>